<protein>
    <submittedName>
        <fullName evidence="2">Chromosome segregation protein Spo0J</fullName>
    </submittedName>
</protein>
<name>A0AAE3P3L0_9BACT</name>
<accession>A0AAE3P3L0</accession>
<dbReference type="InterPro" id="IPR050336">
    <property type="entry name" value="Chromosome_partition/occlusion"/>
</dbReference>
<dbReference type="Pfam" id="PF02195">
    <property type="entry name" value="ParB_N"/>
    <property type="match status" value="1"/>
</dbReference>
<feature type="domain" description="ParB-like N-terminal" evidence="1">
    <location>
        <begin position="11"/>
        <end position="97"/>
    </location>
</feature>
<evidence type="ECO:0000259" key="1">
    <source>
        <dbReference type="SMART" id="SM00470"/>
    </source>
</evidence>
<evidence type="ECO:0000313" key="2">
    <source>
        <dbReference type="EMBL" id="MDF2953288.1"/>
    </source>
</evidence>
<dbReference type="Gene3D" id="3.90.1530.10">
    <property type="entry name" value="Conserved hypothetical protein from pyrococcus furiosus pfu- 392566-001, ParB domain"/>
    <property type="match status" value="1"/>
</dbReference>
<dbReference type="PANTHER" id="PTHR33375:SF1">
    <property type="entry name" value="CHROMOSOME-PARTITIONING PROTEIN PARB-RELATED"/>
    <property type="match status" value="1"/>
</dbReference>
<dbReference type="GO" id="GO:0007059">
    <property type="term" value="P:chromosome segregation"/>
    <property type="evidence" value="ECO:0007669"/>
    <property type="project" value="TreeGrafter"/>
</dbReference>
<dbReference type="InterPro" id="IPR036086">
    <property type="entry name" value="ParB/Sulfiredoxin_sf"/>
</dbReference>
<dbReference type="InterPro" id="IPR003115">
    <property type="entry name" value="ParB_N"/>
</dbReference>
<comment type="caution">
    <text evidence="2">The sequence shown here is derived from an EMBL/GenBank/DDBJ whole genome shotgun (WGS) entry which is preliminary data.</text>
</comment>
<proteinExistence type="predicted"/>
<dbReference type="EMBL" id="JAPHEG010000002">
    <property type="protein sequence ID" value="MDF2953288.1"/>
    <property type="molecule type" value="Genomic_DNA"/>
</dbReference>
<sequence length="310" mass="36694">MNFKYCVVSIESINLEDRTYLFSYPKRTSFLKESIKSVGLIQPPVLFLEESSSRLKIICGEGRINACQELGISEIPAFIVSKKPTKDLLLLSLESNLFRTLNIVEKAEFIGKALRVFSTDEVIKLLPKLNLSPSFYWIEFLQAINRLEDTFKKLLIEEDLNPKIAKILAYLSPEEKKEFLELLKKLNLSFSEQKEVLEKLLDYKKRKNLSCLLPDKLKEVLDIEDFNKRKKEFFEILRELYYPHYVSKLKNISPIIKKFKEKHININFSPYFEKKELEIQFKTISFEEFKRKLEFIEENKDKIKKILNKI</sequence>
<dbReference type="AlphaFoldDB" id="A0AAE3P3L0"/>
<dbReference type="Proteomes" id="UP001144110">
    <property type="component" value="Unassembled WGS sequence"/>
</dbReference>
<dbReference type="Gene3D" id="1.10.10.2830">
    <property type="match status" value="1"/>
</dbReference>
<dbReference type="SUPFAM" id="SSF110849">
    <property type="entry name" value="ParB/Sulfiredoxin"/>
    <property type="match status" value="1"/>
</dbReference>
<reference evidence="2" key="1">
    <citation type="submission" date="2022-11" db="EMBL/GenBank/DDBJ databases">
        <title>Candidatus Alkanophaga archaea from heated hydrothermal vent sediment oxidize petroleum alkanes.</title>
        <authorList>
            <person name="Zehnle H."/>
            <person name="Laso-Perez R."/>
            <person name="Lipp J."/>
            <person name="Teske A."/>
            <person name="Wegener G."/>
        </authorList>
    </citation>
    <scope>NUCLEOTIDE SEQUENCE</scope>
    <source>
        <strain evidence="2">MCA70</strain>
    </source>
</reference>
<dbReference type="SMART" id="SM00470">
    <property type="entry name" value="ParB"/>
    <property type="match status" value="1"/>
</dbReference>
<dbReference type="GO" id="GO:0045881">
    <property type="term" value="P:positive regulation of sporulation resulting in formation of a cellular spore"/>
    <property type="evidence" value="ECO:0007669"/>
    <property type="project" value="TreeGrafter"/>
</dbReference>
<organism evidence="2 3">
    <name type="scientific">Candidatus Thermodesulfobacterium syntrophicum</name>
    <dbReference type="NCBI Taxonomy" id="3060442"/>
    <lineage>
        <taxon>Bacteria</taxon>
        <taxon>Pseudomonadati</taxon>
        <taxon>Thermodesulfobacteriota</taxon>
        <taxon>Thermodesulfobacteria</taxon>
        <taxon>Thermodesulfobacteriales</taxon>
        <taxon>Thermodesulfobacteriaceae</taxon>
        <taxon>Thermodesulfobacterium</taxon>
    </lineage>
</organism>
<dbReference type="PANTHER" id="PTHR33375">
    <property type="entry name" value="CHROMOSOME-PARTITIONING PROTEIN PARB-RELATED"/>
    <property type="match status" value="1"/>
</dbReference>
<dbReference type="GO" id="GO:0005694">
    <property type="term" value="C:chromosome"/>
    <property type="evidence" value="ECO:0007669"/>
    <property type="project" value="TreeGrafter"/>
</dbReference>
<evidence type="ECO:0000313" key="3">
    <source>
        <dbReference type="Proteomes" id="UP001144110"/>
    </source>
</evidence>
<gene>
    <name evidence="2" type="ORF">OD816_000533</name>
</gene>
<dbReference type="CDD" id="cd16387">
    <property type="entry name" value="ParB_N_Srx"/>
    <property type="match status" value="1"/>
</dbReference>